<reference evidence="2" key="1">
    <citation type="submission" date="2020-01" db="EMBL/GenBank/DDBJ databases">
        <title>Development of genomics and gene disruption for Polysphondylium violaceum indicates a role for the polyketide synthase stlB in stalk morphogenesis.</title>
        <authorList>
            <person name="Narita B."/>
            <person name="Kawabe Y."/>
            <person name="Kin K."/>
            <person name="Saito T."/>
            <person name="Gibbs R."/>
            <person name="Kuspa A."/>
            <person name="Muzny D."/>
            <person name="Queller D."/>
            <person name="Richards S."/>
            <person name="Strassman J."/>
            <person name="Sucgang R."/>
            <person name="Worley K."/>
            <person name="Schaap P."/>
        </authorList>
    </citation>
    <scope>NUCLEOTIDE SEQUENCE</scope>
    <source>
        <strain evidence="2">QSvi11</strain>
    </source>
</reference>
<organism evidence="2 3">
    <name type="scientific">Polysphondylium violaceum</name>
    <dbReference type="NCBI Taxonomy" id="133409"/>
    <lineage>
        <taxon>Eukaryota</taxon>
        <taxon>Amoebozoa</taxon>
        <taxon>Evosea</taxon>
        <taxon>Eumycetozoa</taxon>
        <taxon>Dictyostelia</taxon>
        <taxon>Dictyosteliales</taxon>
        <taxon>Dictyosteliaceae</taxon>
        <taxon>Polysphondylium</taxon>
    </lineage>
</organism>
<keyword evidence="1" id="KW-0175">Coiled coil</keyword>
<proteinExistence type="predicted"/>
<gene>
    <name evidence="2" type="ORF">CYY_002977</name>
</gene>
<comment type="caution">
    <text evidence="2">The sequence shown here is derived from an EMBL/GenBank/DDBJ whole genome shotgun (WGS) entry which is preliminary data.</text>
</comment>
<sequence>MEINNNIIDDNARLQKENWEFKKAGCSNKDHISLILQIEKKDKKLEKRDRIIDQLKIENKNSIQEINNRIDSILKLYRGQSNEIDQFKQEIYKLFNDKVEPSLKNIVLDSQVQNPLSEMQQENESKLLELQTNLNSDGGNGVHVVDSSSKESIAHLELENKKLKEEVAVQSSEIEGLRLQLGESHFLFEENTNLKNEIDKLEGYLRASRNIMKDQREKIRTLQSNK</sequence>
<name>A0A8J4V953_9MYCE</name>
<accession>A0A8J4V953</accession>
<feature type="coiled-coil region" evidence="1">
    <location>
        <begin position="153"/>
        <end position="180"/>
    </location>
</feature>
<evidence type="ECO:0000256" key="1">
    <source>
        <dbReference type="SAM" id="Coils"/>
    </source>
</evidence>
<dbReference type="OrthoDB" id="49395at2759"/>
<keyword evidence="3" id="KW-1185">Reference proteome</keyword>
<evidence type="ECO:0000313" key="3">
    <source>
        <dbReference type="Proteomes" id="UP000695562"/>
    </source>
</evidence>
<dbReference type="AlphaFoldDB" id="A0A8J4V953"/>
<dbReference type="EMBL" id="AJWJ01000088">
    <property type="protein sequence ID" value="KAF2075734.1"/>
    <property type="molecule type" value="Genomic_DNA"/>
</dbReference>
<protein>
    <submittedName>
        <fullName evidence="2">Uncharacterized protein</fullName>
    </submittedName>
</protein>
<evidence type="ECO:0000313" key="2">
    <source>
        <dbReference type="EMBL" id="KAF2075734.1"/>
    </source>
</evidence>
<dbReference type="Proteomes" id="UP000695562">
    <property type="component" value="Unassembled WGS sequence"/>
</dbReference>